<keyword evidence="4" id="KW-1133">Transmembrane helix</keyword>
<dbReference type="GO" id="GO:0052621">
    <property type="term" value="F:diguanylate cyclase activity"/>
    <property type="evidence" value="ECO:0007669"/>
    <property type="project" value="UniProtKB-EC"/>
</dbReference>
<dbReference type="Proteomes" id="UP000318212">
    <property type="component" value="Unassembled WGS sequence"/>
</dbReference>
<dbReference type="Pfam" id="PF07695">
    <property type="entry name" value="7TMR-DISM_7TM"/>
    <property type="match status" value="1"/>
</dbReference>
<keyword evidence="4" id="KW-0812">Transmembrane</keyword>
<dbReference type="FunFam" id="3.30.70.270:FF:000001">
    <property type="entry name" value="Diguanylate cyclase domain protein"/>
    <property type="match status" value="1"/>
</dbReference>
<dbReference type="InterPro" id="IPR000160">
    <property type="entry name" value="GGDEF_dom"/>
</dbReference>
<evidence type="ECO:0000256" key="2">
    <source>
        <dbReference type="ARBA" id="ARBA00012528"/>
    </source>
</evidence>
<feature type="transmembrane region" description="Helical" evidence="4">
    <location>
        <begin position="247"/>
        <end position="266"/>
    </location>
</feature>
<feature type="domain" description="GGDEF" evidence="6">
    <location>
        <begin position="422"/>
        <end position="552"/>
    </location>
</feature>
<dbReference type="EMBL" id="VICE01000149">
    <property type="protein sequence ID" value="TQD39259.1"/>
    <property type="molecule type" value="Genomic_DNA"/>
</dbReference>
<dbReference type="GO" id="GO:0043709">
    <property type="term" value="P:cell adhesion involved in single-species biofilm formation"/>
    <property type="evidence" value="ECO:0007669"/>
    <property type="project" value="TreeGrafter"/>
</dbReference>
<dbReference type="Pfam" id="PF07696">
    <property type="entry name" value="7TMR-DISMED2"/>
    <property type="match status" value="1"/>
</dbReference>
<evidence type="ECO:0000259" key="6">
    <source>
        <dbReference type="PROSITE" id="PS50887"/>
    </source>
</evidence>
<dbReference type="InterPro" id="IPR029787">
    <property type="entry name" value="Nucleotide_cyclase"/>
</dbReference>
<dbReference type="RefSeq" id="WP_141519718.1">
    <property type="nucleotide sequence ID" value="NZ_VICE01000149.1"/>
</dbReference>
<dbReference type="OrthoDB" id="9803824at2"/>
<evidence type="ECO:0000256" key="4">
    <source>
        <dbReference type="SAM" id="Phobius"/>
    </source>
</evidence>
<dbReference type="CDD" id="cd01949">
    <property type="entry name" value="GGDEF"/>
    <property type="match status" value="1"/>
</dbReference>
<comment type="caution">
    <text evidence="7">The sequence shown here is derived from an EMBL/GenBank/DDBJ whole genome shotgun (WGS) entry which is preliminary data.</text>
</comment>
<evidence type="ECO:0000313" key="7">
    <source>
        <dbReference type="EMBL" id="TQD39259.1"/>
    </source>
</evidence>
<dbReference type="PROSITE" id="PS50887">
    <property type="entry name" value="GGDEF"/>
    <property type="match status" value="1"/>
</dbReference>
<dbReference type="InterPro" id="IPR050469">
    <property type="entry name" value="Diguanylate_Cyclase"/>
</dbReference>
<dbReference type="GO" id="GO:0005886">
    <property type="term" value="C:plasma membrane"/>
    <property type="evidence" value="ECO:0007669"/>
    <property type="project" value="TreeGrafter"/>
</dbReference>
<name>A0A507ZPM4_9GAMM</name>
<dbReference type="SMART" id="SM00267">
    <property type="entry name" value="GGDEF"/>
    <property type="match status" value="1"/>
</dbReference>
<evidence type="ECO:0000256" key="1">
    <source>
        <dbReference type="ARBA" id="ARBA00001946"/>
    </source>
</evidence>
<feature type="transmembrane region" description="Helical" evidence="4">
    <location>
        <begin position="332"/>
        <end position="353"/>
    </location>
</feature>
<evidence type="ECO:0000256" key="5">
    <source>
        <dbReference type="SAM" id="SignalP"/>
    </source>
</evidence>
<dbReference type="SUPFAM" id="SSF55073">
    <property type="entry name" value="Nucleotide cyclase"/>
    <property type="match status" value="1"/>
</dbReference>
<dbReference type="InterPro" id="IPR011622">
    <property type="entry name" value="7TMR_DISM_rcpt_extracell_dom2"/>
</dbReference>
<gene>
    <name evidence="7" type="ORF">FKV25_15670</name>
</gene>
<feature type="signal peptide" evidence="5">
    <location>
        <begin position="1"/>
        <end position="22"/>
    </location>
</feature>
<proteinExistence type="predicted"/>
<sequence length="553" mass="61746">MSLRAWLVCVLLWAGCLPHAWAGVVDASRVGELSLGRDLQLLEDPDGTLDIAAAMRSRDFVPAVDGRTNFGFSASTWWVRIDLENPSPRPVSLVLQQDYPLIDELDLWQVQDGRVVGHEATGDRRPFASRPIRSRDFLFPVTVPAESRSQLFLRMRSDGSMNIGLTLQHTVPLLESHETRQLAFGLYFGGFFVLIVYNIFIFLAVRDRPFFYYLLYVTSYGLYFAIIDGLAFQFFWPNHPDWGNTSLLVMLSLTLLFGMHFTRSFLGTPRLTPRLDKVAFGLEILSVVAFVAAFGFSYNHVIIPISYLTIAITAMIITMGIIGLLRGVVAARYFMIAWGVLLSAVLVFMAKSFGWLPHNAFTQNAFQMGSLLEMVLLSLALAHRVREINRQSRTDALTQLPNRRIFDQALEREFVRHGQRGEPLTVLVVDIDHFKQVNDVHGHAFGDKVLRRVAKALADALGGRRMAFRYGGEEFAILLPGESGAQAREIAETLRRVVQEQTAALATITISVGGACTEDADFDHPNALFGAADHSLYAAKRGGRNRVVFHPAA</sequence>
<feature type="transmembrane region" description="Helical" evidence="4">
    <location>
        <begin position="304"/>
        <end position="325"/>
    </location>
</feature>
<reference evidence="7 8" key="1">
    <citation type="submission" date="2019-06" db="EMBL/GenBank/DDBJ databases">
        <title>Lysobacter alkalisoli sp. nov. isolated from saline soil.</title>
        <authorList>
            <person name="Sun J.-Q."/>
            <person name="Xu L."/>
        </authorList>
    </citation>
    <scope>NUCLEOTIDE SEQUENCE [LARGE SCALE GENOMIC DNA]</scope>
    <source>
        <strain evidence="7 8">JCM 31130</strain>
    </source>
</reference>
<feature type="chain" id="PRO_5021190414" description="diguanylate cyclase" evidence="5">
    <location>
        <begin position="23"/>
        <end position="553"/>
    </location>
</feature>
<comment type="catalytic activity">
    <reaction evidence="3">
        <text>2 GTP = 3',3'-c-di-GMP + 2 diphosphate</text>
        <dbReference type="Rhea" id="RHEA:24898"/>
        <dbReference type="ChEBI" id="CHEBI:33019"/>
        <dbReference type="ChEBI" id="CHEBI:37565"/>
        <dbReference type="ChEBI" id="CHEBI:58805"/>
        <dbReference type="EC" id="2.7.7.65"/>
    </reaction>
</comment>
<keyword evidence="8" id="KW-1185">Reference proteome</keyword>
<dbReference type="PANTHER" id="PTHR45138:SF9">
    <property type="entry name" value="DIGUANYLATE CYCLASE DGCM-RELATED"/>
    <property type="match status" value="1"/>
</dbReference>
<evidence type="ECO:0000256" key="3">
    <source>
        <dbReference type="ARBA" id="ARBA00034247"/>
    </source>
</evidence>
<feature type="transmembrane region" description="Helical" evidence="4">
    <location>
        <begin position="278"/>
        <end position="298"/>
    </location>
</feature>
<protein>
    <recommendedName>
        <fullName evidence="2">diguanylate cyclase</fullName>
        <ecNumber evidence="2">2.7.7.65</ecNumber>
    </recommendedName>
</protein>
<dbReference type="InterPro" id="IPR043128">
    <property type="entry name" value="Rev_trsase/Diguanyl_cyclase"/>
</dbReference>
<organism evidence="7 8">
    <name type="scientific">Marilutibacter aestuarii</name>
    <dbReference type="NCBI Taxonomy" id="1706195"/>
    <lineage>
        <taxon>Bacteria</taxon>
        <taxon>Pseudomonadati</taxon>
        <taxon>Pseudomonadota</taxon>
        <taxon>Gammaproteobacteria</taxon>
        <taxon>Lysobacterales</taxon>
        <taxon>Lysobacteraceae</taxon>
        <taxon>Marilutibacter</taxon>
    </lineage>
</organism>
<comment type="cofactor">
    <cofactor evidence="1">
        <name>Mg(2+)</name>
        <dbReference type="ChEBI" id="CHEBI:18420"/>
    </cofactor>
</comment>
<evidence type="ECO:0000313" key="8">
    <source>
        <dbReference type="Proteomes" id="UP000318212"/>
    </source>
</evidence>
<feature type="transmembrane region" description="Helical" evidence="4">
    <location>
        <begin position="365"/>
        <end position="383"/>
    </location>
</feature>
<feature type="transmembrane region" description="Helical" evidence="4">
    <location>
        <begin position="210"/>
        <end position="235"/>
    </location>
</feature>
<dbReference type="Pfam" id="PF00990">
    <property type="entry name" value="GGDEF"/>
    <property type="match status" value="1"/>
</dbReference>
<keyword evidence="5" id="KW-0732">Signal</keyword>
<dbReference type="PROSITE" id="PS51257">
    <property type="entry name" value="PROKAR_LIPOPROTEIN"/>
    <property type="match status" value="1"/>
</dbReference>
<dbReference type="AlphaFoldDB" id="A0A507ZPM4"/>
<keyword evidence="4" id="KW-0472">Membrane</keyword>
<dbReference type="PANTHER" id="PTHR45138">
    <property type="entry name" value="REGULATORY COMPONENTS OF SENSORY TRANSDUCTION SYSTEM"/>
    <property type="match status" value="1"/>
</dbReference>
<dbReference type="NCBIfam" id="TIGR00254">
    <property type="entry name" value="GGDEF"/>
    <property type="match status" value="1"/>
</dbReference>
<dbReference type="GO" id="GO:1902201">
    <property type="term" value="P:negative regulation of bacterial-type flagellum-dependent cell motility"/>
    <property type="evidence" value="ECO:0007669"/>
    <property type="project" value="TreeGrafter"/>
</dbReference>
<dbReference type="Gene3D" id="3.30.70.270">
    <property type="match status" value="1"/>
</dbReference>
<accession>A0A507ZPM4</accession>
<feature type="transmembrane region" description="Helical" evidence="4">
    <location>
        <begin position="182"/>
        <end position="203"/>
    </location>
</feature>
<dbReference type="Gene3D" id="2.60.40.2380">
    <property type="match status" value="1"/>
</dbReference>
<dbReference type="EC" id="2.7.7.65" evidence="2"/>
<dbReference type="InterPro" id="IPR011623">
    <property type="entry name" value="7TMR_DISM_rcpt_extracell_dom1"/>
</dbReference>